<keyword evidence="6 9" id="KW-0378">Hydrolase</keyword>
<dbReference type="PANTHER" id="PTHR33695">
    <property type="entry name" value="LIPOPROTEIN SIGNAL PEPTIDASE"/>
    <property type="match status" value="1"/>
</dbReference>
<comment type="catalytic activity">
    <reaction evidence="9 10">
        <text>Release of signal peptides from bacterial membrane prolipoproteins. Hydrolyzes -Xaa-Yaa-Zaa-|-(S,diacylglyceryl)Cys-, in which Xaa is hydrophobic (preferably Leu), and Yaa (Ala or Ser) and Zaa (Gly or Ala) have small, neutral side chains.</text>
        <dbReference type="EC" id="3.4.23.36"/>
    </reaction>
</comment>
<dbReference type="EMBL" id="CP003261">
    <property type="protein sequence ID" value="AGK97720.1"/>
    <property type="molecule type" value="Genomic_DNA"/>
</dbReference>
<dbReference type="OrthoDB" id="9810259at2"/>
<dbReference type="Proteomes" id="UP000013523">
    <property type="component" value="Chromosome"/>
</dbReference>
<protein>
    <recommendedName>
        <fullName evidence="9">Lipoprotein signal peptidase</fullName>
        <ecNumber evidence="9">3.4.23.36</ecNumber>
    </recommendedName>
    <alternativeName>
        <fullName evidence="9">Prolipoprotein signal peptidase</fullName>
    </alternativeName>
    <alternativeName>
        <fullName evidence="9">Signal peptidase II</fullName>
        <shortName evidence="9">SPase II</shortName>
    </alternativeName>
</protein>
<dbReference type="RefSeq" id="WP_015616014.1">
    <property type="nucleotide sequence ID" value="NC_021182.1"/>
</dbReference>
<dbReference type="PANTHER" id="PTHR33695:SF1">
    <property type="entry name" value="LIPOPROTEIN SIGNAL PEPTIDASE"/>
    <property type="match status" value="1"/>
</dbReference>
<comment type="similarity">
    <text evidence="1 9 11">Belongs to the peptidase A8 family.</text>
</comment>
<evidence type="ECO:0000256" key="9">
    <source>
        <dbReference type="HAMAP-Rule" id="MF_00161"/>
    </source>
</evidence>
<gene>
    <name evidence="9" type="primary">lspA</name>
    <name evidence="12" type="ORF">Clopa_2882</name>
</gene>
<comment type="subcellular location">
    <subcellularLocation>
        <location evidence="9">Cell membrane</location>
        <topology evidence="9">Multi-pass membrane protein</topology>
    </subcellularLocation>
</comment>
<dbReference type="NCBIfam" id="TIGR00077">
    <property type="entry name" value="lspA"/>
    <property type="match status" value="1"/>
</dbReference>
<dbReference type="AlphaFoldDB" id="R4KDM3"/>
<evidence type="ECO:0000256" key="2">
    <source>
        <dbReference type="ARBA" id="ARBA00022475"/>
    </source>
</evidence>
<evidence type="ECO:0000256" key="11">
    <source>
        <dbReference type="RuleBase" id="RU004181"/>
    </source>
</evidence>
<dbReference type="PROSITE" id="PS00855">
    <property type="entry name" value="SPASE_II"/>
    <property type="match status" value="1"/>
</dbReference>
<proteinExistence type="inferred from homology"/>
<evidence type="ECO:0000313" key="12">
    <source>
        <dbReference type="EMBL" id="AGK97720.1"/>
    </source>
</evidence>
<sequence length="152" mass="17454">MELIIIILVNIIDRFSKIWALKTLKDNNDVVIIKNIFSLSYLENRGAAWGIFQGKTNFLLVITIFVIIGIIYFIFKYKPKNKLIRISLSFIIGGAIGNMYDRLVNKYVVDFIYFHYKDVYSFPTFNVADMSVVVGTILLALCLLKDDNNGIL</sequence>
<evidence type="ECO:0000256" key="10">
    <source>
        <dbReference type="RuleBase" id="RU000594"/>
    </source>
</evidence>
<dbReference type="HOGENOM" id="CLU_083252_3_4_9"/>
<dbReference type="PATRIC" id="fig|86416.3.peg.2868"/>
<evidence type="ECO:0000313" key="13">
    <source>
        <dbReference type="Proteomes" id="UP000013523"/>
    </source>
</evidence>
<evidence type="ECO:0000256" key="7">
    <source>
        <dbReference type="ARBA" id="ARBA00022989"/>
    </source>
</evidence>
<dbReference type="STRING" id="86416.Clopa_2882"/>
<accession>R4KDM3</accession>
<dbReference type="GO" id="GO:0004190">
    <property type="term" value="F:aspartic-type endopeptidase activity"/>
    <property type="evidence" value="ECO:0007669"/>
    <property type="project" value="UniProtKB-UniRule"/>
</dbReference>
<dbReference type="PRINTS" id="PR00781">
    <property type="entry name" value="LIPOSIGPTASE"/>
</dbReference>
<feature type="transmembrane region" description="Helical" evidence="9">
    <location>
        <begin position="82"/>
        <end position="100"/>
    </location>
</feature>
<dbReference type="Pfam" id="PF01252">
    <property type="entry name" value="Peptidase_A8"/>
    <property type="match status" value="1"/>
</dbReference>
<feature type="active site" evidence="9">
    <location>
        <position position="110"/>
    </location>
</feature>
<dbReference type="eggNOG" id="COG0597">
    <property type="taxonomic scope" value="Bacteria"/>
</dbReference>
<dbReference type="GO" id="GO:0005886">
    <property type="term" value="C:plasma membrane"/>
    <property type="evidence" value="ECO:0007669"/>
    <property type="project" value="UniProtKB-SubCell"/>
</dbReference>
<feature type="transmembrane region" description="Helical" evidence="9">
    <location>
        <begin position="120"/>
        <end position="144"/>
    </location>
</feature>
<feature type="active site" evidence="9">
    <location>
        <position position="129"/>
    </location>
</feature>
<keyword evidence="4 9" id="KW-0812">Transmembrane</keyword>
<evidence type="ECO:0000256" key="8">
    <source>
        <dbReference type="ARBA" id="ARBA00023136"/>
    </source>
</evidence>
<comment type="pathway">
    <text evidence="9">Protein modification; lipoprotein biosynthesis (signal peptide cleavage).</text>
</comment>
<keyword evidence="2 9" id="KW-1003">Cell membrane</keyword>
<keyword evidence="7 9" id="KW-1133">Transmembrane helix</keyword>
<evidence type="ECO:0000256" key="1">
    <source>
        <dbReference type="ARBA" id="ARBA00006139"/>
    </source>
</evidence>
<comment type="caution">
    <text evidence="9">Lacks conserved residue(s) required for the propagation of feature annotation.</text>
</comment>
<reference evidence="12 13" key="1">
    <citation type="submission" date="2012-01" db="EMBL/GenBank/DDBJ databases">
        <title>Complete sequence of chromosome of Clostridium pasteurianum BC1.</title>
        <authorList>
            <consortium name="US DOE Joint Genome Institute"/>
            <person name="Lucas S."/>
            <person name="Han J."/>
            <person name="Lapidus A."/>
            <person name="Cheng J.-F."/>
            <person name="Goodwin L."/>
            <person name="Pitluck S."/>
            <person name="Peters L."/>
            <person name="Mikhailova N."/>
            <person name="Teshima H."/>
            <person name="Detter J.C."/>
            <person name="Han C."/>
            <person name="Tapia R."/>
            <person name="Land M."/>
            <person name="Hauser L."/>
            <person name="Kyrpides N."/>
            <person name="Ivanova N."/>
            <person name="Pagani I."/>
            <person name="Dunn J."/>
            <person name="Taghavi S."/>
            <person name="Francis A."/>
            <person name="van der Lelie D."/>
            <person name="Woyke T."/>
        </authorList>
    </citation>
    <scope>NUCLEOTIDE SEQUENCE [LARGE SCALE GENOMIC DNA]</scope>
    <source>
        <strain evidence="12 13">BC1</strain>
    </source>
</reference>
<comment type="function">
    <text evidence="9 10">This protein specifically catalyzes the removal of signal peptides from prolipoproteins.</text>
</comment>
<dbReference type="HAMAP" id="MF_00161">
    <property type="entry name" value="LspA"/>
    <property type="match status" value="1"/>
</dbReference>
<keyword evidence="13" id="KW-1185">Reference proteome</keyword>
<keyword evidence="8 9" id="KW-0472">Membrane</keyword>
<dbReference type="UniPathway" id="UPA00665"/>
<evidence type="ECO:0000256" key="5">
    <source>
        <dbReference type="ARBA" id="ARBA00022750"/>
    </source>
</evidence>
<keyword evidence="12" id="KW-0449">Lipoprotein</keyword>
<organism evidence="12 13">
    <name type="scientific">Clostridium pasteurianum BC1</name>
    <dbReference type="NCBI Taxonomy" id="86416"/>
    <lineage>
        <taxon>Bacteria</taxon>
        <taxon>Bacillati</taxon>
        <taxon>Bacillota</taxon>
        <taxon>Clostridia</taxon>
        <taxon>Eubacteriales</taxon>
        <taxon>Clostridiaceae</taxon>
        <taxon>Clostridium</taxon>
    </lineage>
</organism>
<evidence type="ECO:0000256" key="6">
    <source>
        <dbReference type="ARBA" id="ARBA00022801"/>
    </source>
</evidence>
<evidence type="ECO:0000256" key="4">
    <source>
        <dbReference type="ARBA" id="ARBA00022692"/>
    </source>
</evidence>
<name>R4KDM3_CLOPA</name>
<keyword evidence="5 9" id="KW-0064">Aspartyl protease</keyword>
<dbReference type="EC" id="3.4.23.36" evidence="9"/>
<feature type="transmembrane region" description="Helical" evidence="9">
    <location>
        <begin position="58"/>
        <end position="75"/>
    </location>
</feature>
<evidence type="ECO:0000256" key="3">
    <source>
        <dbReference type="ARBA" id="ARBA00022670"/>
    </source>
</evidence>
<dbReference type="InterPro" id="IPR001872">
    <property type="entry name" value="Peptidase_A8"/>
</dbReference>
<dbReference type="KEGG" id="cpas:Clopa_2882"/>
<keyword evidence="3 9" id="KW-0645">Protease</keyword>
<dbReference type="GO" id="GO:0006508">
    <property type="term" value="P:proteolysis"/>
    <property type="evidence" value="ECO:0007669"/>
    <property type="project" value="UniProtKB-KW"/>
</dbReference>